<dbReference type="Proteomes" id="UP000515121">
    <property type="component" value="Unplaced"/>
</dbReference>
<dbReference type="GeneID" id="111294722"/>
<dbReference type="AlphaFoldDB" id="A0A6P5YUF5"/>
<feature type="compositionally biased region" description="Basic and acidic residues" evidence="1">
    <location>
        <begin position="935"/>
        <end position="949"/>
    </location>
</feature>
<feature type="compositionally biased region" description="Basic and acidic residues" evidence="1">
    <location>
        <begin position="50"/>
        <end position="85"/>
    </location>
</feature>
<protein>
    <submittedName>
        <fullName evidence="3">Uncharacterized protein LOC111294722</fullName>
    </submittedName>
</protein>
<feature type="region of interest" description="Disordered" evidence="1">
    <location>
        <begin position="34"/>
        <end position="97"/>
    </location>
</feature>
<sequence>MNICCRDTSVVPLARNLSASLEDERDLTDDVLENSECHNGEDSTVISEAGSHKSDNLDCHSALKDTKDAFPNEKTDEPEGEDKLGDIPNGILDPKGSDNIAVSEDSYEIDNLTEELIAENNGGSHADETNSIDILVADTIEDISEKVLDHSSSAEFMEPIEGSAEEYANHAPQEIECQKLVGKDCDTNAVHDALAKLPKAEGDVDGKASQNVSVLPKGYMVSSEKMENEDDDPNEIVPESNIVDAFLGDSDIDDDTGSDNNSLADELQEEVSCEQKGISIPTAAYSSEDPMTSNMVDEEALVEVNVADELQEEVSCEQKGISIPTAAYSSEDPMTSNMVDEEALVEVNVADAEIIHVSSFHNAFQSVMDDIPVHKMLDYGDAEALVDVCVKSEPMTSNMVDEEALVDVNIADAEIIHVSSFHNALQSVVDDMEDGEALVDVNVADAEIINVSSFHNAFQSVMDDIPVHKMLDCGDAKALVDVCVKSEPMTGNMVDEEALVDVNVADAEIIHVSSFHNALQSVMDDIPVHKMLDYGDAEALVDVCVKSEPMTSNMVDAEALVDVCVKSEVMDDIPVHKMLDCGDAKALVDVCVKSEPMTGNMVDEEALVDVNVADAEIIHVSSFHNALQSVMDDIPVHKMLDYGDAEALVDVCVKSEPMTSNMVDAEALVDVCVKSEVMDDIPVHKMLDYGDAEALVDVCVKSEPMTSNMVDEEALVDVNVADAEIIQVSSFHNAFQSVVDDMEDGEALVHLNVADAEIINVSSFHNALQSVMDDIPVHKMLDYGDAEALVDVCVKSEPMTGNMVDEEALVDVNVADADIIHVSSFHNALQSVEDDIPVHKMLDYGDAEALVAVRVKPVEEFAEAAQEILPEEKTPTAAKPRTRCPSLFPNSAITTSMPLSPLTAQFSQLTRFTPRKSSSKKQTTIPKVTQVSDNNNKENIDKNNSAKEVTEPSLGKMKKNKNIVDEETMQQLESMSLRNLKKLTKKFDKLQITGNMKNKEDKNDSKAFGETIPALQTLPQN</sequence>
<name>A0A6P5YUF5_DURZI</name>
<feature type="compositionally biased region" description="Basic and acidic residues" evidence="1">
    <location>
        <begin position="997"/>
        <end position="1007"/>
    </location>
</feature>
<accession>A0A6P5YUF5</accession>
<evidence type="ECO:0000256" key="1">
    <source>
        <dbReference type="SAM" id="MobiDB-lite"/>
    </source>
</evidence>
<dbReference type="KEGG" id="dzi:111294722"/>
<gene>
    <name evidence="3" type="primary">LOC111294722</name>
</gene>
<feature type="compositionally biased region" description="Polar residues" evidence="1">
    <location>
        <begin position="920"/>
        <end position="932"/>
    </location>
</feature>
<feature type="region of interest" description="Disordered" evidence="1">
    <location>
        <begin position="911"/>
        <end position="949"/>
    </location>
</feature>
<organism evidence="2 3">
    <name type="scientific">Durio zibethinus</name>
    <name type="common">Durian</name>
    <dbReference type="NCBI Taxonomy" id="66656"/>
    <lineage>
        <taxon>Eukaryota</taxon>
        <taxon>Viridiplantae</taxon>
        <taxon>Streptophyta</taxon>
        <taxon>Embryophyta</taxon>
        <taxon>Tracheophyta</taxon>
        <taxon>Spermatophyta</taxon>
        <taxon>Magnoliopsida</taxon>
        <taxon>eudicotyledons</taxon>
        <taxon>Gunneridae</taxon>
        <taxon>Pentapetalae</taxon>
        <taxon>rosids</taxon>
        <taxon>malvids</taxon>
        <taxon>Malvales</taxon>
        <taxon>Malvaceae</taxon>
        <taxon>Helicteroideae</taxon>
        <taxon>Durio</taxon>
    </lineage>
</organism>
<evidence type="ECO:0000313" key="2">
    <source>
        <dbReference type="Proteomes" id="UP000515121"/>
    </source>
</evidence>
<reference evidence="3" key="1">
    <citation type="submission" date="2025-08" db="UniProtKB">
        <authorList>
            <consortium name="RefSeq"/>
        </authorList>
    </citation>
    <scope>IDENTIFICATION</scope>
    <source>
        <tissue evidence="3">Fruit stalk</tissue>
    </source>
</reference>
<evidence type="ECO:0000313" key="3">
    <source>
        <dbReference type="RefSeq" id="XP_022743850.1"/>
    </source>
</evidence>
<keyword evidence="2" id="KW-1185">Reference proteome</keyword>
<dbReference type="RefSeq" id="XP_022743850.1">
    <property type="nucleotide sequence ID" value="XM_022888115.1"/>
</dbReference>
<feature type="region of interest" description="Disordered" evidence="1">
    <location>
        <begin position="994"/>
        <end position="1021"/>
    </location>
</feature>
<proteinExistence type="predicted"/>
<dbReference type="OrthoDB" id="1916794at2759"/>